<evidence type="ECO:0000313" key="2">
    <source>
        <dbReference type="Proteomes" id="UP001201163"/>
    </source>
</evidence>
<dbReference type="EMBL" id="JAKELL010000096">
    <property type="protein sequence ID" value="KAH8982794.1"/>
    <property type="molecule type" value="Genomic_DNA"/>
</dbReference>
<keyword evidence="2" id="KW-1185">Reference proteome</keyword>
<proteinExistence type="predicted"/>
<comment type="caution">
    <text evidence="1">The sequence shown here is derived from an EMBL/GenBank/DDBJ whole genome shotgun (WGS) entry which is preliminary data.</text>
</comment>
<dbReference type="AlphaFoldDB" id="A0AAD4Q9B2"/>
<organism evidence="1 2">
    <name type="scientific">Lactarius akahatsu</name>
    <dbReference type="NCBI Taxonomy" id="416441"/>
    <lineage>
        <taxon>Eukaryota</taxon>
        <taxon>Fungi</taxon>
        <taxon>Dikarya</taxon>
        <taxon>Basidiomycota</taxon>
        <taxon>Agaricomycotina</taxon>
        <taxon>Agaricomycetes</taxon>
        <taxon>Russulales</taxon>
        <taxon>Russulaceae</taxon>
        <taxon>Lactarius</taxon>
    </lineage>
</organism>
<evidence type="ECO:0000313" key="1">
    <source>
        <dbReference type="EMBL" id="KAH8982794.1"/>
    </source>
</evidence>
<gene>
    <name evidence="1" type="ORF">EDB92DRAFT_1819714</name>
</gene>
<sequence length="301" mass="33212">MLSGPLSTVEEFVVEWDALLLTQRGDNIQWRGFFNHIRRVKMVQVPSPVALTVARSIQLGGQEPALDFLLALEHVKDAPSGYRGQEESGGDAFDGVSCIGVDSEASEVAQPTSYSVSSLAYTVVSIRAGIGAIFNTPNGHAEYQSINLSTQYSGLRPQRPTGPLAFPLPQPWECCVIQLSIWLRPGTGASPMLSESTTLTRSAAGALTSRVTSDNDKLPEDVLLEIFDAYRQLHEHQPDYEKVWNSRDGWFKLVHEEKGSLALAAITARQRNRVRGIALRRLRSEQDAEFLKALSHPFPEL</sequence>
<name>A0AAD4Q9B2_9AGAM</name>
<dbReference type="Proteomes" id="UP001201163">
    <property type="component" value="Unassembled WGS sequence"/>
</dbReference>
<accession>A0AAD4Q9B2</accession>
<reference evidence="1" key="1">
    <citation type="submission" date="2022-01" db="EMBL/GenBank/DDBJ databases">
        <title>Comparative genomics reveals a dynamic genome evolution in the ectomycorrhizal milk-cap (Lactarius) mushrooms.</title>
        <authorList>
            <consortium name="DOE Joint Genome Institute"/>
            <person name="Lebreton A."/>
            <person name="Tang N."/>
            <person name="Kuo A."/>
            <person name="LaButti K."/>
            <person name="Drula E."/>
            <person name="Barry K."/>
            <person name="Clum A."/>
            <person name="Lipzen A."/>
            <person name="Mousain D."/>
            <person name="Ng V."/>
            <person name="Wang R."/>
            <person name="Wang X."/>
            <person name="Dai Y."/>
            <person name="Henrissat B."/>
            <person name="Grigoriev I.V."/>
            <person name="Guerin-Laguette A."/>
            <person name="Yu F."/>
            <person name="Martin F.M."/>
        </authorList>
    </citation>
    <scope>NUCLEOTIDE SEQUENCE</scope>
    <source>
        <strain evidence="1">QP</strain>
    </source>
</reference>
<protein>
    <submittedName>
        <fullName evidence="1">Uncharacterized protein</fullName>
    </submittedName>
</protein>